<proteinExistence type="predicted"/>
<dbReference type="CDD" id="cd07731">
    <property type="entry name" value="ComA-like_MBL-fold"/>
    <property type="match status" value="1"/>
</dbReference>
<evidence type="ECO:0000256" key="5">
    <source>
        <dbReference type="ARBA" id="ARBA00023136"/>
    </source>
</evidence>
<evidence type="ECO:0000256" key="3">
    <source>
        <dbReference type="ARBA" id="ARBA00022692"/>
    </source>
</evidence>
<feature type="transmembrane region" description="Helical" evidence="7">
    <location>
        <begin position="506"/>
        <end position="530"/>
    </location>
</feature>
<dbReference type="SUPFAM" id="SSF56281">
    <property type="entry name" value="Metallo-hydrolase/oxidoreductase"/>
    <property type="match status" value="1"/>
</dbReference>
<dbReference type="Pfam" id="PF03772">
    <property type="entry name" value="Competence"/>
    <property type="match status" value="1"/>
</dbReference>
<comment type="subcellular location">
    <subcellularLocation>
        <location evidence="1">Cell membrane</location>
        <topology evidence="1">Multi-pass membrane protein</topology>
    </subcellularLocation>
</comment>
<dbReference type="GO" id="GO:0005886">
    <property type="term" value="C:plasma membrane"/>
    <property type="evidence" value="ECO:0007669"/>
    <property type="project" value="UniProtKB-SubCell"/>
</dbReference>
<dbReference type="SMART" id="SM00849">
    <property type="entry name" value="Lactamase_B"/>
    <property type="match status" value="1"/>
</dbReference>
<reference evidence="9" key="1">
    <citation type="submission" date="2016-04" db="EMBL/GenBank/DDBJ databases">
        <authorList>
            <person name="Evans L.H."/>
            <person name="Alamgir A."/>
            <person name="Owens N."/>
            <person name="Weber N.D."/>
            <person name="Virtaneva K."/>
            <person name="Barbian K."/>
            <person name="Babar A."/>
            <person name="Rosenke K."/>
        </authorList>
    </citation>
    <scope>NUCLEOTIDE SEQUENCE</scope>
    <source>
        <strain evidence="9">92-2</strain>
    </source>
</reference>
<feature type="domain" description="Metallo-beta-lactamase" evidence="8">
    <location>
        <begin position="638"/>
        <end position="843"/>
    </location>
</feature>
<evidence type="ECO:0000256" key="1">
    <source>
        <dbReference type="ARBA" id="ARBA00004651"/>
    </source>
</evidence>
<dbReference type="InterPro" id="IPR035681">
    <property type="entry name" value="ComA-like_MBL"/>
</dbReference>
<dbReference type="PANTHER" id="PTHR30619">
    <property type="entry name" value="DNA INTERNALIZATION/COMPETENCE PROTEIN COMEC/REC2"/>
    <property type="match status" value="1"/>
</dbReference>
<dbReference type="EMBL" id="FLUP01000001">
    <property type="protein sequence ID" value="SBW09390.1"/>
    <property type="molecule type" value="Genomic_DNA"/>
</dbReference>
<dbReference type="InterPro" id="IPR052159">
    <property type="entry name" value="Competence_DNA_uptake"/>
</dbReference>
<evidence type="ECO:0000256" key="4">
    <source>
        <dbReference type="ARBA" id="ARBA00022989"/>
    </source>
</evidence>
<keyword evidence="5 7" id="KW-0472">Membrane</keyword>
<feature type="transmembrane region" description="Helical" evidence="7">
    <location>
        <begin position="16"/>
        <end position="41"/>
    </location>
</feature>
<gene>
    <name evidence="9" type="ORF">KM92DES2_12692</name>
</gene>
<feature type="region of interest" description="Disordered" evidence="6">
    <location>
        <begin position="255"/>
        <end position="282"/>
    </location>
</feature>
<feature type="compositionally biased region" description="Low complexity" evidence="6">
    <location>
        <begin position="138"/>
        <end position="151"/>
    </location>
</feature>
<name>A0A212KCH6_9BACT</name>
<dbReference type="Pfam" id="PF00753">
    <property type="entry name" value="Lactamase_B"/>
    <property type="match status" value="1"/>
</dbReference>
<organism evidence="9">
    <name type="scientific">uncultured Desulfovibrio sp</name>
    <dbReference type="NCBI Taxonomy" id="167968"/>
    <lineage>
        <taxon>Bacteria</taxon>
        <taxon>Pseudomonadati</taxon>
        <taxon>Thermodesulfobacteriota</taxon>
        <taxon>Desulfovibrionia</taxon>
        <taxon>Desulfovibrionales</taxon>
        <taxon>Desulfovibrionaceae</taxon>
        <taxon>Desulfovibrio</taxon>
        <taxon>environmental samples</taxon>
    </lineage>
</organism>
<evidence type="ECO:0000256" key="6">
    <source>
        <dbReference type="SAM" id="MobiDB-lite"/>
    </source>
</evidence>
<feature type="transmembrane region" description="Helical" evidence="7">
    <location>
        <begin position="53"/>
        <end position="71"/>
    </location>
</feature>
<evidence type="ECO:0000259" key="8">
    <source>
        <dbReference type="SMART" id="SM00849"/>
    </source>
</evidence>
<sequence>MRHPPLQAPLLWQTYLGFWIAGITAAPWPLPSLCCALLLLFVDARLWRAARTALASLCLLAGFLTGYWQLYGCPWQTLLTTEAQARQTGQPPQWLHESAQPPRVCGIVRDMQGLPDNRLRLLLSDVRPADTDGRDGLPSASDAAAIPPDAANSTVRPLPGKLAWTWEAPTAAIGLSPPLPGQTVCLTRRPMPAQGFANEGQTDWGLWLAAQGVRWRMWTLGNQGEPHISGQPTLSARWRESLRQDFVHALFPAQEAAQSHTGGPDETIAADASPPPAHNKPTPYKLSQGKAILLALLFGDRQYLNQQTLNNFASATLVHSLALSGQHLTVAGLVGLLCVLAAARVRPGIYLRRPRAVWALLATLPPALAYLWLGDAPASLLRAAVMLLLLAVYFLRGRPHTTLDVLCAALLCISVVSPLSMLDTGLQLSVLCVAVIGMSLPWLRVLAPEPDAAAQIRQSNGLGRHVNQKIRRGAWVLTRIFLVSLGIQIALLPLNMLLFNNMGHWFWLNVLWLPVADMLVLPASVLGLFLSALGLDLAARAVLDMAALPCQWLTDCLAWLAGANLLQPPALLRPHWTALPAFAALLGALALKAGRADLPRAARRLLLAGALLLCVGPALRTAERLSDHIRLDVLDVGQSQALLLRLPGHVRLLLDGGGSASPRFDPGQALVAPALTYNDAPHLAAILNTHPDLDHMGGLLHILRVFRVDHLLDNGREGKGSWGEQWRAARTAHRSRALVRGDVLILGKPSLGLRLEVLHPPMNEWDAWQGNDASVVARLTQHGRGLALFLGDAERPVLRRLIDNGDDLRAEVVVAPHHGSATGFLPEFYEAVHPGIVAASCGFENRYGYPSQPLRAWCDAAKVPLYFTGRDGAVRIIWPARGDSLGPPAVHSARP</sequence>
<dbReference type="PANTHER" id="PTHR30619:SF1">
    <property type="entry name" value="RECOMBINATION PROTEIN 2"/>
    <property type="match status" value="1"/>
</dbReference>
<accession>A0A212KCH6</accession>
<evidence type="ECO:0000313" key="9">
    <source>
        <dbReference type="EMBL" id="SBW09390.1"/>
    </source>
</evidence>
<feature type="transmembrane region" description="Helical" evidence="7">
    <location>
        <begin position="428"/>
        <end position="447"/>
    </location>
</feature>
<keyword evidence="2" id="KW-1003">Cell membrane</keyword>
<feature type="transmembrane region" description="Helical" evidence="7">
    <location>
        <begin position="605"/>
        <end position="622"/>
    </location>
</feature>
<dbReference type="RefSeq" id="WP_227118242.1">
    <property type="nucleotide sequence ID" value="NZ_LT598928.1"/>
</dbReference>
<keyword evidence="3 7" id="KW-0812">Transmembrane</keyword>
<feature type="transmembrane region" description="Helical" evidence="7">
    <location>
        <begin position="474"/>
        <end position="494"/>
    </location>
</feature>
<feature type="transmembrane region" description="Helical" evidence="7">
    <location>
        <begin position="379"/>
        <end position="395"/>
    </location>
</feature>
<feature type="region of interest" description="Disordered" evidence="6">
    <location>
        <begin position="132"/>
        <end position="152"/>
    </location>
</feature>
<dbReference type="AlphaFoldDB" id="A0A212KCH6"/>
<keyword evidence="4 7" id="KW-1133">Transmembrane helix</keyword>
<evidence type="ECO:0000256" key="7">
    <source>
        <dbReference type="SAM" id="Phobius"/>
    </source>
</evidence>
<dbReference type="InterPro" id="IPR004477">
    <property type="entry name" value="ComEC_N"/>
</dbReference>
<dbReference type="Gene3D" id="3.60.15.10">
    <property type="entry name" value="Ribonuclease Z/Hydroxyacylglutathione hydrolase-like"/>
    <property type="match status" value="1"/>
</dbReference>
<evidence type="ECO:0000256" key="2">
    <source>
        <dbReference type="ARBA" id="ARBA00022475"/>
    </source>
</evidence>
<feature type="transmembrane region" description="Helical" evidence="7">
    <location>
        <begin position="321"/>
        <end position="343"/>
    </location>
</feature>
<feature type="transmembrane region" description="Helical" evidence="7">
    <location>
        <begin position="402"/>
        <end position="422"/>
    </location>
</feature>
<dbReference type="InterPro" id="IPR036866">
    <property type="entry name" value="RibonucZ/Hydroxyglut_hydro"/>
</dbReference>
<dbReference type="InterPro" id="IPR001279">
    <property type="entry name" value="Metallo-B-lactamas"/>
</dbReference>
<feature type="transmembrane region" description="Helical" evidence="7">
    <location>
        <begin position="355"/>
        <end position="373"/>
    </location>
</feature>
<protein>
    <submittedName>
        <fullName evidence="9">ComEC/Rec2-related protein</fullName>
    </submittedName>
</protein>